<gene>
    <name evidence="2" type="ORF">AB1Y20_000476</name>
</gene>
<sequence length="276" mass="30489">MGFEVKAVESSSNANATIHVTEVQIEVAASAPLGELQYGSTQRQPECSNGPGTVFRDLETPISGILPSSKTYGTPADVLCSRLVLLQIVFNMVMSAAFPILCFWFLFAYIGEGPYEWWEGACAGVVVGSCFSSPILVLSLAPLGMPEAVQQGWFFQVREADCPPALLRWFPFLRSHPKWRNGTRRHLMLGAEIALVYVPITMLLAGVAVGPTLETWTLIWFNVIFEVLLAPTVTCLGLLGFAMEENYKRVDKEMSNDPNKCKRLFSRLISCVKLLC</sequence>
<keyword evidence="1" id="KW-0812">Transmembrane</keyword>
<reference evidence="2 3" key="1">
    <citation type="journal article" date="2024" name="Science">
        <title>Giant polyketide synthase enzymes in the biosynthesis of giant marine polyether toxins.</title>
        <authorList>
            <person name="Fallon T.R."/>
            <person name="Shende V.V."/>
            <person name="Wierzbicki I.H."/>
            <person name="Pendleton A.L."/>
            <person name="Watervoot N.F."/>
            <person name="Auber R.P."/>
            <person name="Gonzalez D.J."/>
            <person name="Wisecaver J.H."/>
            <person name="Moore B.S."/>
        </authorList>
    </citation>
    <scope>NUCLEOTIDE SEQUENCE [LARGE SCALE GENOMIC DNA]</scope>
    <source>
        <strain evidence="2 3">12B1</strain>
    </source>
</reference>
<dbReference type="Proteomes" id="UP001515480">
    <property type="component" value="Unassembled WGS sequence"/>
</dbReference>
<feature type="transmembrane region" description="Helical" evidence="1">
    <location>
        <begin position="187"/>
        <end position="207"/>
    </location>
</feature>
<accession>A0AB34K9L5</accession>
<feature type="transmembrane region" description="Helical" evidence="1">
    <location>
        <begin position="88"/>
        <end position="111"/>
    </location>
</feature>
<evidence type="ECO:0000313" key="2">
    <source>
        <dbReference type="EMBL" id="KAL1529531.1"/>
    </source>
</evidence>
<proteinExistence type="predicted"/>
<keyword evidence="1" id="KW-0472">Membrane</keyword>
<feature type="transmembrane region" description="Helical" evidence="1">
    <location>
        <begin position="117"/>
        <end position="141"/>
    </location>
</feature>
<feature type="transmembrane region" description="Helical" evidence="1">
    <location>
        <begin position="219"/>
        <end position="242"/>
    </location>
</feature>
<keyword evidence="1" id="KW-1133">Transmembrane helix</keyword>
<dbReference type="EMBL" id="JBGBPQ010000001">
    <property type="protein sequence ID" value="KAL1529531.1"/>
    <property type="molecule type" value="Genomic_DNA"/>
</dbReference>
<protein>
    <submittedName>
        <fullName evidence="2">Uncharacterized protein</fullName>
    </submittedName>
</protein>
<evidence type="ECO:0000313" key="3">
    <source>
        <dbReference type="Proteomes" id="UP001515480"/>
    </source>
</evidence>
<evidence type="ECO:0000256" key="1">
    <source>
        <dbReference type="SAM" id="Phobius"/>
    </source>
</evidence>
<name>A0AB34K9L5_PRYPA</name>
<organism evidence="2 3">
    <name type="scientific">Prymnesium parvum</name>
    <name type="common">Toxic golden alga</name>
    <dbReference type="NCBI Taxonomy" id="97485"/>
    <lineage>
        <taxon>Eukaryota</taxon>
        <taxon>Haptista</taxon>
        <taxon>Haptophyta</taxon>
        <taxon>Prymnesiophyceae</taxon>
        <taxon>Prymnesiales</taxon>
        <taxon>Prymnesiaceae</taxon>
        <taxon>Prymnesium</taxon>
    </lineage>
</organism>
<dbReference type="AlphaFoldDB" id="A0AB34K9L5"/>
<keyword evidence="3" id="KW-1185">Reference proteome</keyword>
<comment type="caution">
    <text evidence="2">The sequence shown here is derived from an EMBL/GenBank/DDBJ whole genome shotgun (WGS) entry which is preliminary data.</text>
</comment>